<evidence type="ECO:0000313" key="3">
    <source>
        <dbReference type="Proteomes" id="UP000672602"/>
    </source>
</evidence>
<keyword evidence="1" id="KW-1133">Transmembrane helix</keyword>
<name>A0A8J7RZG5_9PROT</name>
<accession>A0A8J7RZG5</accession>
<dbReference type="RefSeq" id="WP_210682003.1">
    <property type="nucleotide sequence ID" value="NZ_JAGMWN010000004.1"/>
</dbReference>
<keyword evidence="1" id="KW-0472">Membrane</keyword>
<evidence type="ECO:0000313" key="2">
    <source>
        <dbReference type="EMBL" id="MBP5857420.1"/>
    </source>
</evidence>
<organism evidence="2 3">
    <name type="scientific">Marivibrio halodurans</name>
    <dbReference type="NCBI Taxonomy" id="2039722"/>
    <lineage>
        <taxon>Bacteria</taxon>
        <taxon>Pseudomonadati</taxon>
        <taxon>Pseudomonadota</taxon>
        <taxon>Alphaproteobacteria</taxon>
        <taxon>Rhodospirillales</taxon>
        <taxon>Rhodospirillaceae</taxon>
        <taxon>Marivibrio</taxon>
    </lineage>
</organism>
<dbReference type="AlphaFoldDB" id="A0A8J7RZG5"/>
<evidence type="ECO:0008006" key="4">
    <source>
        <dbReference type="Google" id="ProtNLM"/>
    </source>
</evidence>
<feature type="transmembrane region" description="Helical" evidence="1">
    <location>
        <begin position="20"/>
        <end position="37"/>
    </location>
</feature>
<sequence length="190" mass="22322">MQINEGYDRHAFFYKQRRNLIVVSLFVTFYEAASLEIERINILGNQTEIGRPEVISFALTLAFIYFVWRYYTACREVNGIQTFIWACREWAEQKCEVYTRKVHVDNDPRYKEARCMGARGPEVEFRLVPQRDGDQESRVRFRQRYWYYFGLAIAHVTLRTSNFSGYLLPYLFAAVAALEILGVGVVSLLV</sequence>
<dbReference type="Proteomes" id="UP000672602">
    <property type="component" value="Unassembled WGS sequence"/>
</dbReference>
<evidence type="ECO:0000256" key="1">
    <source>
        <dbReference type="SAM" id="Phobius"/>
    </source>
</evidence>
<protein>
    <recommendedName>
        <fullName evidence="4">SMODS and SLOG-associating 2TM effector domain-containing protein</fullName>
    </recommendedName>
</protein>
<gene>
    <name evidence="2" type="ORF">KAJ83_10410</name>
</gene>
<feature type="transmembrane region" description="Helical" evidence="1">
    <location>
        <begin position="145"/>
        <end position="161"/>
    </location>
</feature>
<feature type="transmembrane region" description="Helical" evidence="1">
    <location>
        <begin position="49"/>
        <end position="68"/>
    </location>
</feature>
<proteinExistence type="predicted"/>
<keyword evidence="1" id="KW-0812">Transmembrane</keyword>
<dbReference type="EMBL" id="JAGMWN010000004">
    <property type="protein sequence ID" value="MBP5857420.1"/>
    <property type="molecule type" value="Genomic_DNA"/>
</dbReference>
<feature type="transmembrane region" description="Helical" evidence="1">
    <location>
        <begin position="167"/>
        <end position="189"/>
    </location>
</feature>
<keyword evidence="3" id="KW-1185">Reference proteome</keyword>
<comment type="caution">
    <text evidence="2">The sequence shown here is derived from an EMBL/GenBank/DDBJ whole genome shotgun (WGS) entry which is preliminary data.</text>
</comment>
<reference evidence="2" key="1">
    <citation type="submission" date="2021-04" db="EMBL/GenBank/DDBJ databases">
        <authorList>
            <person name="Zhang D.-C."/>
        </authorList>
    </citation>
    <scope>NUCLEOTIDE SEQUENCE</scope>
    <source>
        <strain evidence="2">CGMCC 1.15697</strain>
    </source>
</reference>